<accession>A0A1M5QER5</accession>
<dbReference type="Gene3D" id="3.40.50.360">
    <property type="match status" value="1"/>
</dbReference>
<dbReference type="OrthoDB" id="9805976at2"/>
<evidence type="ECO:0000256" key="1">
    <source>
        <dbReference type="ARBA" id="ARBA00022630"/>
    </source>
</evidence>
<evidence type="ECO:0000313" key="5">
    <source>
        <dbReference type="Proteomes" id="UP000242520"/>
    </source>
</evidence>
<dbReference type="Proteomes" id="UP000242520">
    <property type="component" value="Unassembled WGS sequence"/>
</dbReference>
<sequence>MAFLIINASPRKGKNCYCVLENVKNILDDNNLKYRVIDIYDLNIDYCNACGYCEKTGHCRINDDMKSLYREFNDSIGTVVVSPVYFDSVPAKLKTLIDRTQAFYASKYILKKPSIDRNKNRVGMFISIGGSRAYKTQFLGGEIVIDFFFKSINTKLIHKYYLANTDEIEVKSNLDALEDIKNLTLDLIDRASKN</sequence>
<dbReference type="PANTHER" id="PTHR43278:SF2">
    <property type="entry name" value="IRON-SULFUR FLAVOPROTEIN"/>
    <property type="match status" value="1"/>
</dbReference>
<organism evidence="4 5">
    <name type="scientific">Tepidibacter thalassicus DSM 15285</name>
    <dbReference type="NCBI Taxonomy" id="1123350"/>
    <lineage>
        <taxon>Bacteria</taxon>
        <taxon>Bacillati</taxon>
        <taxon>Bacillota</taxon>
        <taxon>Clostridia</taxon>
        <taxon>Peptostreptococcales</taxon>
        <taxon>Peptostreptococcaceae</taxon>
        <taxon>Tepidibacter</taxon>
    </lineage>
</organism>
<feature type="domain" description="NADPH-dependent FMN reductase-like" evidence="3">
    <location>
        <begin position="1"/>
        <end position="133"/>
    </location>
</feature>
<keyword evidence="1" id="KW-0285">Flavoprotein</keyword>
<dbReference type="InterPro" id="IPR029039">
    <property type="entry name" value="Flavoprotein-like_sf"/>
</dbReference>
<proteinExistence type="predicted"/>
<evidence type="ECO:0000313" key="4">
    <source>
        <dbReference type="EMBL" id="SHH12704.1"/>
    </source>
</evidence>
<dbReference type="Pfam" id="PF03358">
    <property type="entry name" value="FMN_red"/>
    <property type="match status" value="1"/>
</dbReference>
<dbReference type="InterPro" id="IPR005025">
    <property type="entry name" value="FMN_Rdtase-like_dom"/>
</dbReference>
<keyword evidence="5" id="KW-1185">Reference proteome</keyword>
<dbReference type="EMBL" id="FQXH01000008">
    <property type="protein sequence ID" value="SHH12704.1"/>
    <property type="molecule type" value="Genomic_DNA"/>
</dbReference>
<name>A0A1M5QER5_9FIRM</name>
<dbReference type="GO" id="GO:0016491">
    <property type="term" value="F:oxidoreductase activity"/>
    <property type="evidence" value="ECO:0007669"/>
    <property type="project" value="InterPro"/>
</dbReference>
<gene>
    <name evidence="4" type="ORF">SAMN02744040_00904</name>
</gene>
<dbReference type="STRING" id="1123350.SAMN02744040_00904"/>
<dbReference type="InterPro" id="IPR051796">
    <property type="entry name" value="ISF_SsuE-like"/>
</dbReference>
<evidence type="ECO:0000259" key="3">
    <source>
        <dbReference type="Pfam" id="PF03358"/>
    </source>
</evidence>
<evidence type="ECO:0000256" key="2">
    <source>
        <dbReference type="ARBA" id="ARBA00022643"/>
    </source>
</evidence>
<keyword evidence="2" id="KW-0288">FMN</keyword>
<dbReference type="PANTHER" id="PTHR43278">
    <property type="entry name" value="NAD(P)H-DEPENDENT FMN-CONTAINING OXIDOREDUCTASE YWQN-RELATED"/>
    <property type="match status" value="1"/>
</dbReference>
<dbReference type="SUPFAM" id="SSF52218">
    <property type="entry name" value="Flavoproteins"/>
    <property type="match status" value="1"/>
</dbReference>
<dbReference type="RefSeq" id="WP_072724087.1">
    <property type="nucleotide sequence ID" value="NZ_FQXH01000008.1"/>
</dbReference>
<reference evidence="5" key="1">
    <citation type="submission" date="2016-11" db="EMBL/GenBank/DDBJ databases">
        <authorList>
            <person name="Varghese N."/>
            <person name="Submissions S."/>
        </authorList>
    </citation>
    <scope>NUCLEOTIDE SEQUENCE [LARGE SCALE GENOMIC DNA]</scope>
    <source>
        <strain evidence="5">DSM 15285</strain>
    </source>
</reference>
<dbReference type="AlphaFoldDB" id="A0A1M5QER5"/>
<protein>
    <submittedName>
        <fullName evidence="4">NADPH-dependent FMN reductase</fullName>
    </submittedName>
</protein>